<keyword evidence="2" id="KW-1185">Reference proteome</keyword>
<dbReference type="EMBL" id="MCGO01000002">
    <property type="protein sequence ID" value="ORY53183.1"/>
    <property type="molecule type" value="Genomic_DNA"/>
</dbReference>
<dbReference type="AlphaFoldDB" id="A0A1Y2D1K0"/>
<organism evidence="1 2">
    <name type="scientific">Rhizoclosmatium globosum</name>
    <dbReference type="NCBI Taxonomy" id="329046"/>
    <lineage>
        <taxon>Eukaryota</taxon>
        <taxon>Fungi</taxon>
        <taxon>Fungi incertae sedis</taxon>
        <taxon>Chytridiomycota</taxon>
        <taxon>Chytridiomycota incertae sedis</taxon>
        <taxon>Chytridiomycetes</taxon>
        <taxon>Chytridiales</taxon>
        <taxon>Chytriomycetaceae</taxon>
        <taxon>Rhizoclosmatium</taxon>
    </lineage>
</organism>
<proteinExistence type="predicted"/>
<accession>A0A1Y2D1K0</accession>
<dbReference type="Gene3D" id="3.40.50.300">
    <property type="entry name" value="P-loop containing nucleotide triphosphate hydrolases"/>
    <property type="match status" value="2"/>
</dbReference>
<dbReference type="STRING" id="329046.A0A1Y2D1K0"/>
<sequence length="141" mass="16290">MDGFHLTRAQLDALDNPAEAHRRRGAPFTFDAAGLVKLINSLKSQTHRWRSFFNAIQINPNTRFIIVEGIYLHLSLEPWNQMMFDERWFLTCSKTVAVERLAKRHFEAGVEKSLEDGYRRATESDMLNADIILANRVLPCK</sequence>
<dbReference type="SUPFAM" id="SSF52540">
    <property type="entry name" value="P-loop containing nucleoside triphosphate hydrolases"/>
    <property type="match status" value="1"/>
</dbReference>
<comment type="caution">
    <text evidence="1">The sequence shown here is derived from an EMBL/GenBank/DDBJ whole genome shotgun (WGS) entry which is preliminary data.</text>
</comment>
<evidence type="ECO:0000313" key="1">
    <source>
        <dbReference type="EMBL" id="ORY53183.1"/>
    </source>
</evidence>
<dbReference type="Proteomes" id="UP000193642">
    <property type="component" value="Unassembled WGS sequence"/>
</dbReference>
<protein>
    <recommendedName>
        <fullName evidence="3">P-loop containing nucleoside triphosphate hydrolase protein</fullName>
    </recommendedName>
</protein>
<dbReference type="InterPro" id="IPR027417">
    <property type="entry name" value="P-loop_NTPase"/>
</dbReference>
<gene>
    <name evidence="1" type="ORF">BCR33DRAFT_711529</name>
</gene>
<evidence type="ECO:0008006" key="3">
    <source>
        <dbReference type="Google" id="ProtNLM"/>
    </source>
</evidence>
<reference evidence="1 2" key="1">
    <citation type="submission" date="2016-07" db="EMBL/GenBank/DDBJ databases">
        <title>Pervasive Adenine N6-methylation of Active Genes in Fungi.</title>
        <authorList>
            <consortium name="DOE Joint Genome Institute"/>
            <person name="Mondo S.J."/>
            <person name="Dannebaum R.O."/>
            <person name="Kuo R.C."/>
            <person name="Labutti K."/>
            <person name="Haridas S."/>
            <person name="Kuo A."/>
            <person name="Salamov A."/>
            <person name="Ahrendt S.R."/>
            <person name="Lipzen A."/>
            <person name="Sullivan W."/>
            <person name="Andreopoulos W.B."/>
            <person name="Clum A."/>
            <person name="Lindquist E."/>
            <person name="Daum C."/>
            <person name="Ramamoorthy G.K."/>
            <person name="Gryganskyi A."/>
            <person name="Culley D."/>
            <person name="Magnuson J.K."/>
            <person name="James T.Y."/>
            <person name="O'Malley M.A."/>
            <person name="Stajich J.E."/>
            <person name="Spatafora J.W."/>
            <person name="Visel A."/>
            <person name="Grigoriev I.V."/>
        </authorList>
    </citation>
    <scope>NUCLEOTIDE SEQUENCE [LARGE SCALE GENOMIC DNA]</scope>
    <source>
        <strain evidence="1 2">JEL800</strain>
    </source>
</reference>
<evidence type="ECO:0000313" key="2">
    <source>
        <dbReference type="Proteomes" id="UP000193642"/>
    </source>
</evidence>
<dbReference type="OrthoDB" id="6362633at2759"/>
<name>A0A1Y2D1K0_9FUNG</name>